<evidence type="ECO:0000259" key="13">
    <source>
        <dbReference type="Pfam" id="PF00852"/>
    </source>
</evidence>
<dbReference type="InterPro" id="IPR001503">
    <property type="entry name" value="Glyco_trans_10"/>
</dbReference>
<evidence type="ECO:0000313" key="15">
    <source>
        <dbReference type="Proteomes" id="UP000085678"/>
    </source>
</evidence>
<dbReference type="Gene3D" id="3.40.50.11660">
    <property type="entry name" value="Glycosyl transferase family 10, C-terminal domain"/>
    <property type="match status" value="1"/>
</dbReference>
<evidence type="ECO:0000256" key="6">
    <source>
        <dbReference type="ARBA" id="ARBA00022692"/>
    </source>
</evidence>
<dbReference type="UniPathway" id="UPA00378"/>
<dbReference type="GO" id="GO:0032580">
    <property type="term" value="C:Golgi cisterna membrane"/>
    <property type="evidence" value="ECO:0007669"/>
    <property type="project" value="UniProtKB-SubCell"/>
</dbReference>
<keyword evidence="6 12" id="KW-0812">Transmembrane</keyword>
<evidence type="ECO:0000256" key="5">
    <source>
        <dbReference type="ARBA" id="ARBA00022679"/>
    </source>
</evidence>
<organism evidence="15 16">
    <name type="scientific">Lingula anatina</name>
    <name type="common">Brachiopod</name>
    <name type="synonym">Lingula unguis</name>
    <dbReference type="NCBI Taxonomy" id="7574"/>
    <lineage>
        <taxon>Eukaryota</taxon>
        <taxon>Metazoa</taxon>
        <taxon>Spiralia</taxon>
        <taxon>Lophotrochozoa</taxon>
        <taxon>Brachiopoda</taxon>
        <taxon>Linguliformea</taxon>
        <taxon>Lingulata</taxon>
        <taxon>Lingulida</taxon>
        <taxon>Linguloidea</taxon>
        <taxon>Lingulidae</taxon>
        <taxon>Lingula</taxon>
    </lineage>
</organism>
<reference evidence="16" key="1">
    <citation type="submission" date="2025-08" db="UniProtKB">
        <authorList>
            <consortium name="RefSeq"/>
        </authorList>
    </citation>
    <scope>IDENTIFICATION</scope>
    <source>
        <tissue evidence="16">Gonads</tissue>
    </source>
</reference>
<gene>
    <name evidence="16" type="primary">LOC106159786</name>
</gene>
<dbReference type="SUPFAM" id="SSF53756">
    <property type="entry name" value="UDP-Glycosyltransferase/glycogen phosphorylase"/>
    <property type="match status" value="1"/>
</dbReference>
<evidence type="ECO:0000259" key="14">
    <source>
        <dbReference type="Pfam" id="PF17039"/>
    </source>
</evidence>
<dbReference type="PANTHER" id="PTHR48438:SF1">
    <property type="entry name" value="ALPHA-(1,3)-FUCOSYLTRANSFERASE C-RELATED"/>
    <property type="match status" value="1"/>
</dbReference>
<dbReference type="GO" id="GO:0000139">
    <property type="term" value="C:Golgi membrane"/>
    <property type="evidence" value="ECO:0007669"/>
    <property type="project" value="UniProtKB-SubCell"/>
</dbReference>
<comment type="pathway">
    <text evidence="2">Protein modification; protein glycosylation.</text>
</comment>
<keyword evidence="11" id="KW-0325">Glycoprotein</keyword>
<evidence type="ECO:0000256" key="1">
    <source>
        <dbReference type="ARBA" id="ARBA00004323"/>
    </source>
</evidence>
<keyword evidence="15" id="KW-1185">Reference proteome</keyword>
<dbReference type="KEGG" id="lak:106159786"/>
<keyword evidence="8 12" id="KW-1133">Transmembrane helix</keyword>
<protein>
    <recommendedName>
        <fullName evidence="12">Fucosyltransferase</fullName>
        <ecNumber evidence="12">2.4.1.-</ecNumber>
    </recommendedName>
</protein>
<proteinExistence type="inferred from homology"/>
<dbReference type="AlphaFoldDB" id="A0A1S3I057"/>
<accession>A0A1S3I057</accession>
<dbReference type="RefSeq" id="XP_013391645.1">
    <property type="nucleotide sequence ID" value="XM_013536191.1"/>
</dbReference>
<dbReference type="Proteomes" id="UP000085678">
    <property type="component" value="Unplaced"/>
</dbReference>
<evidence type="ECO:0000256" key="7">
    <source>
        <dbReference type="ARBA" id="ARBA00022968"/>
    </source>
</evidence>
<evidence type="ECO:0000256" key="9">
    <source>
        <dbReference type="ARBA" id="ARBA00023034"/>
    </source>
</evidence>
<keyword evidence="10 12" id="KW-0472">Membrane</keyword>
<evidence type="ECO:0000256" key="12">
    <source>
        <dbReference type="RuleBase" id="RU003832"/>
    </source>
</evidence>
<feature type="transmembrane region" description="Helical" evidence="12">
    <location>
        <begin position="7"/>
        <end position="28"/>
    </location>
</feature>
<dbReference type="OrthoDB" id="427096at2759"/>
<dbReference type="InParanoid" id="A0A1S3I057"/>
<keyword evidence="5 12" id="KW-0808">Transferase</keyword>
<evidence type="ECO:0000256" key="2">
    <source>
        <dbReference type="ARBA" id="ARBA00004922"/>
    </source>
</evidence>
<dbReference type="InterPro" id="IPR055270">
    <property type="entry name" value="Glyco_tran_10_C"/>
</dbReference>
<feature type="domain" description="Fucosyltransferase N-terminal" evidence="14">
    <location>
        <begin position="141"/>
        <end position="247"/>
    </location>
</feature>
<evidence type="ECO:0000313" key="16">
    <source>
        <dbReference type="RefSeq" id="XP_013391645.1"/>
    </source>
</evidence>
<evidence type="ECO:0000256" key="10">
    <source>
        <dbReference type="ARBA" id="ARBA00023136"/>
    </source>
</evidence>
<dbReference type="EC" id="2.4.1.-" evidence="12"/>
<dbReference type="FunFam" id="3.40.50.11660:FF:000004">
    <property type="entry name" value="Glycoprotein 3-alpha-L-fucosyltransferase A"/>
    <property type="match status" value="1"/>
</dbReference>
<evidence type="ECO:0000256" key="3">
    <source>
        <dbReference type="ARBA" id="ARBA00008919"/>
    </source>
</evidence>
<dbReference type="InterPro" id="IPR038577">
    <property type="entry name" value="GT10-like_C_sf"/>
</dbReference>
<dbReference type="GeneID" id="106159786"/>
<feature type="domain" description="Fucosyltransferase C-terminal" evidence="13">
    <location>
        <begin position="268"/>
        <end position="444"/>
    </location>
</feature>
<evidence type="ECO:0000256" key="8">
    <source>
        <dbReference type="ARBA" id="ARBA00022989"/>
    </source>
</evidence>
<evidence type="ECO:0000256" key="11">
    <source>
        <dbReference type="ARBA" id="ARBA00023180"/>
    </source>
</evidence>
<keyword evidence="9 12" id="KW-0333">Golgi apparatus</keyword>
<evidence type="ECO:0000256" key="4">
    <source>
        <dbReference type="ARBA" id="ARBA00022676"/>
    </source>
</evidence>
<dbReference type="Pfam" id="PF17039">
    <property type="entry name" value="Glyco_tran_10_N"/>
    <property type="match status" value="1"/>
</dbReference>
<sequence>MTINVKIVLQSGLITIIVSSLLFGMLLLTEIYKTVIVSRFILPQPIYRNHDKNGFQESPTFPETRISEPSEDAKLILYWIPSSSGFNYLGLKKYHTSFEGLKCPVGNCKVTEDKSAAYDADAIIFMGPALETRISDASEDAKLILYWIPSSSGFNYLGLKRYHTSFEDLKCPVGNCKVTEDKSAAYDADAIIFMGRALGKKPEKRNPKTRWIWTNHESPCHSKLSSEWTFNWTMTYRKDSDIYSPYGFPILDKKHDEAKKRDFLSVAKSKTKLAAWAVSNCNAPSQRMEYVKELQKYMSVDIYGRCGPFKCGRDREAKCNDMLNKTYKFYLSFENSFATDYVTEKLYKILPLDVIPVTRSGANYSRLGIPPSWHIDTHDFKSPKELAYRLKELDKDDVEYAKLLQSKADIEVSSWIRGYCDICAKLHSPTEPVKSYSAQDIRSWYGTCKPPDDMQFMTGGV</sequence>
<comment type="subcellular location">
    <subcellularLocation>
        <location evidence="1">Golgi apparatus membrane</location>
        <topology evidence="1">Single-pass type II membrane protein</topology>
    </subcellularLocation>
    <subcellularLocation>
        <location evidence="12">Golgi apparatus</location>
        <location evidence="12">Golgi stack membrane</location>
        <topology evidence="12">Single-pass type II membrane protein</topology>
    </subcellularLocation>
</comment>
<dbReference type="InterPro" id="IPR031481">
    <property type="entry name" value="Glyco_tran_10_N"/>
</dbReference>
<keyword evidence="4 12" id="KW-0328">Glycosyltransferase</keyword>
<dbReference type="PANTHER" id="PTHR48438">
    <property type="entry name" value="ALPHA-(1,3)-FUCOSYLTRANSFERASE C-RELATED"/>
    <property type="match status" value="1"/>
</dbReference>
<comment type="similarity">
    <text evidence="3 12">Belongs to the glycosyltransferase 10 family.</text>
</comment>
<dbReference type="Pfam" id="PF00852">
    <property type="entry name" value="Glyco_transf_10"/>
    <property type="match status" value="1"/>
</dbReference>
<keyword evidence="7" id="KW-0735">Signal-anchor</keyword>
<dbReference type="GO" id="GO:0008417">
    <property type="term" value="F:fucosyltransferase activity"/>
    <property type="evidence" value="ECO:0007669"/>
    <property type="project" value="InterPro"/>
</dbReference>
<name>A0A1S3I057_LINAN</name>